<dbReference type="Proteomes" id="UP001152797">
    <property type="component" value="Unassembled WGS sequence"/>
</dbReference>
<dbReference type="SUPFAM" id="SSF89919">
    <property type="entry name" value="Ribosome-binding factor A, RbfA"/>
    <property type="match status" value="1"/>
</dbReference>
<gene>
    <name evidence="1" type="ORF">C1SCF055_LOCUS14309</name>
</gene>
<dbReference type="EMBL" id="CAMXCT030001125">
    <property type="protein sequence ID" value="CAL4774312.1"/>
    <property type="molecule type" value="Genomic_DNA"/>
</dbReference>
<evidence type="ECO:0000313" key="3">
    <source>
        <dbReference type="Proteomes" id="UP001152797"/>
    </source>
</evidence>
<keyword evidence="3" id="KW-1185">Reference proteome</keyword>
<proteinExistence type="predicted"/>
<comment type="caution">
    <text evidence="1">The sequence shown here is derived from an EMBL/GenBank/DDBJ whole genome shotgun (WGS) entry which is preliminary data.</text>
</comment>
<protein>
    <submittedName>
        <fullName evidence="1">Uncharacterized protein</fullName>
    </submittedName>
</protein>
<dbReference type="AlphaFoldDB" id="A0A9P1C8F7"/>
<sequence length="297" mass="34554">MAGVRQGALSLVVFIAFYGWCTAFTTLAGTDGSRWASILRPEASQLELVARQGFAWHARDPNGVKHIETRNQARVASYLKSTLEEIFNACEVTLDRLGDEDMQNRIRIDDIIMSKGCRAAYIHVAASGDKLEQRQAFVWLARNKGRLKTALAKRWARRRGIPQVYFIESKWDEWDTKFRKAREYPELNEPDPYQFFPNWTPKFMEKSPALRKLAKDDRLEKIRDSMGLGDEYLRQHGRSTLRLLGNKVPLPRGSSTLKKLLLQRRDKFILDVYGSVEINHSRRWRWRSQGVVTKRRK</sequence>
<name>A0A9P1C8F7_9DINO</name>
<dbReference type="EMBL" id="CAMXCT010001125">
    <property type="protein sequence ID" value="CAI3987000.1"/>
    <property type="molecule type" value="Genomic_DNA"/>
</dbReference>
<dbReference type="Gene3D" id="3.30.300.20">
    <property type="match status" value="1"/>
</dbReference>
<reference evidence="1" key="1">
    <citation type="submission" date="2022-10" db="EMBL/GenBank/DDBJ databases">
        <authorList>
            <person name="Chen Y."/>
            <person name="Dougan E. K."/>
            <person name="Chan C."/>
            <person name="Rhodes N."/>
            <person name="Thang M."/>
        </authorList>
    </citation>
    <scope>NUCLEOTIDE SEQUENCE</scope>
</reference>
<dbReference type="InterPro" id="IPR015946">
    <property type="entry name" value="KH_dom-like_a/b"/>
</dbReference>
<accession>A0A9P1C8F7</accession>
<evidence type="ECO:0000313" key="2">
    <source>
        <dbReference type="EMBL" id="CAL4774312.1"/>
    </source>
</evidence>
<organism evidence="1">
    <name type="scientific">Cladocopium goreaui</name>
    <dbReference type="NCBI Taxonomy" id="2562237"/>
    <lineage>
        <taxon>Eukaryota</taxon>
        <taxon>Sar</taxon>
        <taxon>Alveolata</taxon>
        <taxon>Dinophyceae</taxon>
        <taxon>Suessiales</taxon>
        <taxon>Symbiodiniaceae</taxon>
        <taxon>Cladocopium</taxon>
    </lineage>
</organism>
<dbReference type="InterPro" id="IPR023799">
    <property type="entry name" value="RbfA_dom_sf"/>
</dbReference>
<reference evidence="2 3" key="2">
    <citation type="submission" date="2024-05" db="EMBL/GenBank/DDBJ databases">
        <authorList>
            <person name="Chen Y."/>
            <person name="Shah S."/>
            <person name="Dougan E. K."/>
            <person name="Thang M."/>
            <person name="Chan C."/>
        </authorList>
    </citation>
    <scope>NUCLEOTIDE SEQUENCE [LARGE SCALE GENOMIC DNA]</scope>
</reference>
<evidence type="ECO:0000313" key="1">
    <source>
        <dbReference type="EMBL" id="CAI3987000.1"/>
    </source>
</evidence>
<dbReference type="OrthoDB" id="406353at2759"/>
<dbReference type="EMBL" id="CAMXCT020001125">
    <property type="protein sequence ID" value="CAL1140375.1"/>
    <property type="molecule type" value="Genomic_DNA"/>
</dbReference>